<feature type="transmembrane region" description="Helical" evidence="1">
    <location>
        <begin position="109"/>
        <end position="127"/>
    </location>
</feature>
<feature type="transmembrane region" description="Helical" evidence="1">
    <location>
        <begin position="180"/>
        <end position="205"/>
    </location>
</feature>
<dbReference type="PANTHER" id="PTHR41324:SF1">
    <property type="entry name" value="DUF2232 DOMAIN-CONTAINING PROTEIN"/>
    <property type="match status" value="1"/>
</dbReference>
<dbReference type="STRING" id="1121393.SAMN02745216_01330"/>
<reference evidence="3" key="1">
    <citation type="submission" date="2016-11" db="EMBL/GenBank/DDBJ databases">
        <authorList>
            <person name="Varghese N."/>
            <person name="Submissions S."/>
        </authorList>
    </citation>
    <scope>NUCLEOTIDE SEQUENCE [LARGE SCALE GENOMIC DNA]</scope>
    <source>
        <strain evidence="3">DSM 16219</strain>
    </source>
</reference>
<name>A0A1M6HV74_9BACT</name>
<dbReference type="PANTHER" id="PTHR41324">
    <property type="entry name" value="MEMBRANE PROTEIN-RELATED"/>
    <property type="match status" value="1"/>
</dbReference>
<feature type="transmembrane region" description="Helical" evidence="1">
    <location>
        <begin position="249"/>
        <end position="271"/>
    </location>
</feature>
<feature type="transmembrane region" description="Helical" evidence="1">
    <location>
        <begin position="52"/>
        <end position="74"/>
    </location>
</feature>
<feature type="transmembrane region" description="Helical" evidence="1">
    <location>
        <begin position="225"/>
        <end position="242"/>
    </location>
</feature>
<evidence type="ECO:0000313" key="3">
    <source>
        <dbReference type="Proteomes" id="UP000183994"/>
    </source>
</evidence>
<dbReference type="Pfam" id="PF09991">
    <property type="entry name" value="DUF2232"/>
    <property type="match status" value="1"/>
</dbReference>
<dbReference type="RefSeq" id="WP_073474220.1">
    <property type="nucleotide sequence ID" value="NZ_FQZU01000005.1"/>
</dbReference>
<dbReference type="AlphaFoldDB" id="A0A1M6HV74"/>
<keyword evidence="1" id="KW-0472">Membrane</keyword>
<sequence length="331" mass="36688">MTAIPGVKASGRDFAMGILTTGVFLVAAILLGRFSTALELILPAPMVYYRAVYGRFSAVMILAGAAAFVALFGADYVAGEEVVTYASILSLGIIIQECLEKGLSLEKTTVYSLVGFILIWGAALTLVQGDSLQYEAQGQEEFQRFEELVASIQGPEFLKQIQSELSQEQRQSLIRAIKRVYLGAVLASVMLIAWLNIWFARLIYLRMGWPYPDYVPFREWKAPDHLVWVAIACMGGLIFFQGTAINDMALIVGILVMAVYMLNGLAIVLFQMNKFRIPGPQQILIICVVYVIAWPIAMLMLAGLGLFDLWADYRKLQKKGFAEDDNEGDIN</sequence>
<gene>
    <name evidence="2" type="ORF">SAMN02745216_01330</name>
</gene>
<feature type="transmembrane region" description="Helical" evidence="1">
    <location>
        <begin position="283"/>
        <end position="310"/>
    </location>
</feature>
<protein>
    <submittedName>
        <fullName evidence="2">Predicted membrane protein</fullName>
    </submittedName>
</protein>
<accession>A0A1M6HV74</accession>
<keyword evidence="1" id="KW-1133">Transmembrane helix</keyword>
<keyword evidence="1" id="KW-0812">Transmembrane</keyword>
<dbReference type="Proteomes" id="UP000183994">
    <property type="component" value="Unassembled WGS sequence"/>
</dbReference>
<dbReference type="InterPro" id="IPR018710">
    <property type="entry name" value="DUF2232"/>
</dbReference>
<evidence type="ECO:0000313" key="2">
    <source>
        <dbReference type="EMBL" id="SHJ26034.1"/>
    </source>
</evidence>
<dbReference type="OrthoDB" id="12714at2"/>
<organism evidence="2 3">
    <name type="scientific">Desulfatibacillum alkenivorans DSM 16219</name>
    <dbReference type="NCBI Taxonomy" id="1121393"/>
    <lineage>
        <taxon>Bacteria</taxon>
        <taxon>Pseudomonadati</taxon>
        <taxon>Thermodesulfobacteriota</taxon>
        <taxon>Desulfobacteria</taxon>
        <taxon>Desulfobacterales</taxon>
        <taxon>Desulfatibacillaceae</taxon>
        <taxon>Desulfatibacillum</taxon>
    </lineage>
</organism>
<evidence type="ECO:0000256" key="1">
    <source>
        <dbReference type="SAM" id="Phobius"/>
    </source>
</evidence>
<keyword evidence="3" id="KW-1185">Reference proteome</keyword>
<feature type="transmembrane region" description="Helical" evidence="1">
    <location>
        <begin position="14"/>
        <end position="31"/>
    </location>
</feature>
<proteinExistence type="predicted"/>
<dbReference type="EMBL" id="FQZU01000005">
    <property type="protein sequence ID" value="SHJ26034.1"/>
    <property type="molecule type" value="Genomic_DNA"/>
</dbReference>